<evidence type="ECO:0000313" key="1">
    <source>
        <dbReference type="EMBL" id="KAK3490424.1"/>
    </source>
</evidence>
<evidence type="ECO:0000313" key="2">
    <source>
        <dbReference type="Proteomes" id="UP001285908"/>
    </source>
</evidence>
<keyword evidence="2" id="KW-1185">Reference proteome</keyword>
<dbReference type="Proteomes" id="UP001285908">
    <property type="component" value="Unassembled WGS sequence"/>
</dbReference>
<sequence>GSTLNIAILDILKRDFQVGLTYVACSRVKTLQGLIFDTPFDLSALRIIFNYIFVMKAINKVRRLLEKFLVLSI</sequence>
<comment type="caution">
    <text evidence="1">The sequence shown here is derived from an EMBL/GenBank/DDBJ whole genome shotgun (WGS) entry which is preliminary data.</text>
</comment>
<dbReference type="RefSeq" id="XP_062691607.1">
    <property type="nucleotide sequence ID" value="XM_062835038.1"/>
</dbReference>
<reference evidence="1 2" key="1">
    <citation type="journal article" date="2023" name="Mol. Phylogenet. Evol.">
        <title>Genome-scale phylogeny and comparative genomics of the fungal order Sordariales.</title>
        <authorList>
            <person name="Hensen N."/>
            <person name="Bonometti L."/>
            <person name="Westerberg I."/>
            <person name="Brannstrom I.O."/>
            <person name="Guillou S."/>
            <person name="Cros-Aarteil S."/>
            <person name="Calhoun S."/>
            <person name="Haridas S."/>
            <person name="Kuo A."/>
            <person name="Mondo S."/>
            <person name="Pangilinan J."/>
            <person name="Riley R."/>
            <person name="LaButti K."/>
            <person name="Andreopoulos B."/>
            <person name="Lipzen A."/>
            <person name="Chen C."/>
            <person name="Yan M."/>
            <person name="Daum C."/>
            <person name="Ng V."/>
            <person name="Clum A."/>
            <person name="Steindorff A."/>
            <person name="Ohm R.A."/>
            <person name="Martin F."/>
            <person name="Silar P."/>
            <person name="Natvig D.O."/>
            <person name="Lalanne C."/>
            <person name="Gautier V."/>
            <person name="Ament-Velasquez S.L."/>
            <person name="Kruys A."/>
            <person name="Hutchinson M.I."/>
            <person name="Powell A.J."/>
            <person name="Barry K."/>
            <person name="Miller A.N."/>
            <person name="Grigoriev I.V."/>
            <person name="Debuchy R."/>
            <person name="Gladieux P."/>
            <person name="Hiltunen Thoren M."/>
            <person name="Johannesson H."/>
        </authorList>
    </citation>
    <scope>NUCLEOTIDE SEQUENCE [LARGE SCALE GENOMIC DNA]</scope>
    <source>
        <strain evidence="1 2">FGSC 10403</strain>
    </source>
</reference>
<dbReference type="EMBL" id="JAULSX010000005">
    <property type="protein sequence ID" value="KAK3490424.1"/>
    <property type="molecule type" value="Genomic_DNA"/>
</dbReference>
<dbReference type="AlphaFoldDB" id="A0AAJ0MQ27"/>
<feature type="non-terminal residue" evidence="1">
    <location>
        <position position="1"/>
    </location>
</feature>
<name>A0AAJ0MQ27_9PEZI</name>
<dbReference type="GeneID" id="87872660"/>
<proteinExistence type="predicted"/>
<protein>
    <submittedName>
        <fullName evidence="1">Uncharacterized protein</fullName>
    </submittedName>
</protein>
<accession>A0AAJ0MQ27</accession>
<organism evidence="1 2">
    <name type="scientific">Neurospora hispaniola</name>
    <dbReference type="NCBI Taxonomy" id="588809"/>
    <lineage>
        <taxon>Eukaryota</taxon>
        <taxon>Fungi</taxon>
        <taxon>Dikarya</taxon>
        <taxon>Ascomycota</taxon>
        <taxon>Pezizomycotina</taxon>
        <taxon>Sordariomycetes</taxon>
        <taxon>Sordariomycetidae</taxon>
        <taxon>Sordariales</taxon>
        <taxon>Sordariaceae</taxon>
        <taxon>Neurospora</taxon>
    </lineage>
</organism>
<gene>
    <name evidence="1" type="ORF">B0T23DRAFT_317932</name>
</gene>